<dbReference type="GO" id="GO:0036297">
    <property type="term" value="P:interstrand cross-link repair"/>
    <property type="evidence" value="ECO:0007669"/>
    <property type="project" value="InterPro"/>
</dbReference>
<evidence type="ECO:0000313" key="13">
    <source>
        <dbReference type="Proteomes" id="UP000241771"/>
    </source>
</evidence>
<gene>
    <name evidence="12" type="ORF">C9I98_19085</name>
</gene>
<dbReference type="GO" id="GO:0003676">
    <property type="term" value="F:nucleic acid binding"/>
    <property type="evidence" value="ECO:0007669"/>
    <property type="project" value="InterPro"/>
</dbReference>
<evidence type="ECO:0000256" key="1">
    <source>
        <dbReference type="ARBA" id="ARBA00000983"/>
    </source>
</evidence>
<name>A0A2T3NNY4_9GAMM</name>
<dbReference type="SMART" id="SM00990">
    <property type="entry name" value="VRR_NUC"/>
    <property type="match status" value="1"/>
</dbReference>
<dbReference type="RefSeq" id="WP_107272350.1">
    <property type="nucleotide sequence ID" value="NZ_PYMA01000014.1"/>
</dbReference>
<keyword evidence="6" id="KW-0540">Nuclease</keyword>
<evidence type="ECO:0000313" key="12">
    <source>
        <dbReference type="EMBL" id="PSW17625.1"/>
    </source>
</evidence>
<keyword evidence="9" id="KW-0460">Magnesium</keyword>
<keyword evidence="13" id="KW-1185">Reference proteome</keyword>
<evidence type="ECO:0000256" key="7">
    <source>
        <dbReference type="ARBA" id="ARBA00022723"/>
    </source>
</evidence>
<dbReference type="AlphaFoldDB" id="A0A2T3NNY4"/>
<keyword evidence="7" id="KW-0479">Metal-binding</keyword>
<comment type="similarity">
    <text evidence="4">Belongs to the FAN1 family.</text>
</comment>
<dbReference type="GO" id="GO:0004528">
    <property type="term" value="F:phosphodiesterase I activity"/>
    <property type="evidence" value="ECO:0007669"/>
    <property type="project" value="UniProtKB-EC"/>
</dbReference>
<dbReference type="PANTHER" id="PTHR15749">
    <property type="entry name" value="FANCONI-ASSOCIATED NUCLEASE 1"/>
    <property type="match status" value="1"/>
</dbReference>
<proteinExistence type="inferred from homology"/>
<dbReference type="InterPro" id="IPR011856">
    <property type="entry name" value="tRNA_endonuc-like_dom_sf"/>
</dbReference>
<evidence type="ECO:0000256" key="3">
    <source>
        <dbReference type="ARBA" id="ARBA00001946"/>
    </source>
</evidence>
<dbReference type="Proteomes" id="UP000241771">
    <property type="component" value="Unassembled WGS sequence"/>
</dbReference>
<keyword evidence="8" id="KW-0378">Hydrolase</keyword>
<dbReference type="PANTHER" id="PTHR15749:SF4">
    <property type="entry name" value="FANCONI-ASSOCIATED NUCLEASE 1"/>
    <property type="match status" value="1"/>
</dbReference>
<comment type="catalytic activity">
    <reaction evidence="1">
        <text>Hydrolytically removes 5'-nucleotides successively from the 3'-hydroxy termini of 3'-hydroxy-terminated oligonucleotides.</text>
        <dbReference type="EC" id="3.1.4.1"/>
    </reaction>
</comment>
<comment type="cofactor">
    <cofactor evidence="2">
        <name>Mn(2+)</name>
        <dbReference type="ChEBI" id="CHEBI:29035"/>
    </cofactor>
</comment>
<reference evidence="12 13" key="1">
    <citation type="submission" date="2018-01" db="EMBL/GenBank/DDBJ databases">
        <title>Whole genome sequencing of Histamine producing bacteria.</title>
        <authorList>
            <person name="Butler K."/>
        </authorList>
    </citation>
    <scope>NUCLEOTIDE SEQUENCE [LARGE SCALE GENOMIC DNA]</scope>
    <source>
        <strain evidence="12 13">DSM 100436</strain>
    </source>
</reference>
<dbReference type="EMBL" id="PYMA01000014">
    <property type="protein sequence ID" value="PSW17625.1"/>
    <property type="molecule type" value="Genomic_DNA"/>
</dbReference>
<dbReference type="InterPro" id="IPR033315">
    <property type="entry name" value="Fan1-like"/>
</dbReference>
<comment type="cofactor">
    <cofactor evidence="3">
        <name>Mg(2+)</name>
        <dbReference type="ChEBI" id="CHEBI:18420"/>
    </cofactor>
</comment>
<keyword evidence="10" id="KW-0464">Manganese</keyword>
<evidence type="ECO:0000256" key="6">
    <source>
        <dbReference type="ARBA" id="ARBA00022722"/>
    </source>
</evidence>
<dbReference type="Pfam" id="PF08774">
    <property type="entry name" value="VRR_NUC"/>
    <property type="match status" value="1"/>
</dbReference>
<accession>A0A2T3NNY4</accession>
<protein>
    <recommendedName>
        <fullName evidence="5">phosphodiesterase I</fullName>
        <ecNumber evidence="5">3.1.4.1</ecNumber>
    </recommendedName>
</protein>
<evidence type="ECO:0000256" key="4">
    <source>
        <dbReference type="ARBA" id="ARBA00005533"/>
    </source>
</evidence>
<evidence type="ECO:0000256" key="2">
    <source>
        <dbReference type="ARBA" id="ARBA00001936"/>
    </source>
</evidence>
<comment type="caution">
    <text evidence="12">The sequence shown here is derived from an EMBL/GenBank/DDBJ whole genome shotgun (WGS) entry which is preliminary data.</text>
</comment>
<dbReference type="GO" id="GO:0046872">
    <property type="term" value="F:metal ion binding"/>
    <property type="evidence" value="ECO:0007669"/>
    <property type="project" value="UniProtKB-KW"/>
</dbReference>
<evidence type="ECO:0000259" key="11">
    <source>
        <dbReference type="SMART" id="SM00990"/>
    </source>
</evidence>
<dbReference type="InterPro" id="IPR014883">
    <property type="entry name" value="VRR_NUC"/>
</dbReference>
<dbReference type="Gene3D" id="3.40.1350.10">
    <property type="match status" value="1"/>
</dbReference>
<evidence type="ECO:0000256" key="9">
    <source>
        <dbReference type="ARBA" id="ARBA00022842"/>
    </source>
</evidence>
<evidence type="ECO:0000256" key="10">
    <source>
        <dbReference type="ARBA" id="ARBA00023211"/>
    </source>
</evidence>
<feature type="domain" description="VRR-NUC" evidence="11">
    <location>
        <begin position="443"/>
        <end position="554"/>
    </location>
</feature>
<organism evidence="12 13">
    <name type="scientific">Photobacterium sanctipauli</name>
    <dbReference type="NCBI Taxonomy" id="1342794"/>
    <lineage>
        <taxon>Bacteria</taxon>
        <taxon>Pseudomonadati</taxon>
        <taxon>Pseudomonadota</taxon>
        <taxon>Gammaproteobacteria</taxon>
        <taxon>Vibrionales</taxon>
        <taxon>Vibrionaceae</taxon>
        <taxon>Photobacterium</taxon>
    </lineage>
</organism>
<dbReference type="EC" id="3.1.4.1" evidence="5"/>
<evidence type="ECO:0000256" key="8">
    <source>
        <dbReference type="ARBA" id="ARBA00022801"/>
    </source>
</evidence>
<dbReference type="Pfam" id="PF21315">
    <property type="entry name" value="FAN1_HTH"/>
    <property type="match status" value="1"/>
</dbReference>
<evidence type="ECO:0000256" key="5">
    <source>
        <dbReference type="ARBA" id="ARBA00012029"/>
    </source>
</evidence>
<sequence length="558" mass="64333">MISPTELSDDYYQTNFVTLINTVSSQYEDLLSADEKHWLATFRSLSSDAQKLYIRLLTRKGPLFRLSKLSYREIADLNSAANELNQCGLAHLARPDSQHSTQPNASIEIALIAALFTKPELLALFEPLSSYKQQKKAIIVEALQQLSPTLGDFKESIIEVKYSAHLNVFLLLFFGNSRQDLTEFVLSDLGVQCYESYTIDRQHRLFSSRDDIEQWLSLAQLKDQYWQAKEQKDAEAIAELACHLPSPYQWPLLEKKRQQLVNLIARDIERIGQTQQDKLDEALTLFEQSELPPARERRTRILDKQGQVEQAYQLALAMQQAPKSEEEADVADVLVRKLARKLAIKSAPAKKPVFSSYSLTLPNNGDRVEHCVANHYEHQGWHAYYLENTLICGLFGLAFWDIIFNDGIQGAFLNPFQRSPKDMFSSAFYQQRQTAIDDRLLEIATGKWQQWLTVYQQKQGISNDWVHWPLITPEVIKHATNHFPPTALDKIFRRILFDPKNNRSGFPDLILFKEDEFRWIEVKGPGDKLQSNQIRWLKVFQQLALPAEVVYVAWDEAL</sequence>
<dbReference type="InterPro" id="IPR049125">
    <property type="entry name" value="FAN1-like_WH"/>
</dbReference>